<dbReference type="Proteomes" id="UP000034883">
    <property type="component" value="Chromosome"/>
</dbReference>
<evidence type="ECO:0000313" key="1">
    <source>
        <dbReference type="EMBL" id="AKF03154.1"/>
    </source>
</evidence>
<evidence type="ECO:0000313" key="2">
    <source>
        <dbReference type="Proteomes" id="UP000034883"/>
    </source>
</evidence>
<dbReference type="KEGG" id="samy:DB32_000303"/>
<protein>
    <submittedName>
        <fullName evidence="1">Uncharacterized protein</fullName>
    </submittedName>
</protein>
<name>A0A0F6SDB5_9BACT</name>
<accession>A0A0F6SDB5</accession>
<proteinExistence type="predicted"/>
<organism evidence="1 2">
    <name type="scientific">Sandaracinus amylolyticus</name>
    <dbReference type="NCBI Taxonomy" id="927083"/>
    <lineage>
        <taxon>Bacteria</taxon>
        <taxon>Pseudomonadati</taxon>
        <taxon>Myxococcota</taxon>
        <taxon>Polyangia</taxon>
        <taxon>Polyangiales</taxon>
        <taxon>Sandaracinaceae</taxon>
        <taxon>Sandaracinus</taxon>
    </lineage>
</organism>
<keyword evidence="2" id="KW-1185">Reference proteome</keyword>
<sequence length="227" mass="23188">MNHDQIVCVVRAGGDCERVRECLGFTIEVVETCELAPRCDEDAVTFCTGGGAFGEPRMRVRQACAVHDLVCVASTDGSPRCALGTCPPSDAIVTTCNGRSLTTCSGGVLTTGTCRAGSECSETAGTCVGAGAACTRETCEGDVFVPCEPISGRTAGPIDCAALGMRCRGFGTLGAGCVAPDDAECGSGGGSCRDGVIEYCGHDGVRRAYDCVAHGFEGCVSDRCVPR</sequence>
<gene>
    <name evidence="1" type="ORF">DB32_000303</name>
</gene>
<dbReference type="EMBL" id="CP011125">
    <property type="protein sequence ID" value="AKF03154.1"/>
    <property type="molecule type" value="Genomic_DNA"/>
</dbReference>
<reference evidence="1 2" key="1">
    <citation type="submission" date="2015-03" db="EMBL/GenBank/DDBJ databases">
        <title>Genome assembly of Sandaracinus amylolyticus DSM 53668.</title>
        <authorList>
            <person name="Sharma G."/>
            <person name="Subramanian S."/>
        </authorList>
    </citation>
    <scope>NUCLEOTIDE SEQUENCE [LARGE SCALE GENOMIC DNA]</scope>
    <source>
        <strain evidence="1 2">DSM 53668</strain>
    </source>
</reference>
<dbReference type="AlphaFoldDB" id="A0A0F6SDB5"/>